<dbReference type="AlphaFoldDB" id="A0A068Z533"/>
<dbReference type="STRING" id="138074.SYMBAF_20174"/>
<evidence type="ECO:0000313" key="1">
    <source>
        <dbReference type="EMBL" id="QLH63036.1"/>
    </source>
</evidence>
<evidence type="ECO:0000313" key="2">
    <source>
        <dbReference type="Proteomes" id="UP000042738"/>
    </source>
</evidence>
<protein>
    <submittedName>
        <fullName evidence="1">Uncharacterized protein</fullName>
    </submittedName>
</protein>
<gene>
    <name evidence="1" type="ORF">SYMBAF_09015</name>
</gene>
<proteinExistence type="predicted"/>
<dbReference type="RefSeq" id="WP_040264958.1">
    <property type="nucleotide sequence ID" value="NZ_CAXKXZ010000030.1"/>
</dbReference>
<organism evidence="1 2">
    <name type="scientific">Serratia symbiotica</name>
    <dbReference type="NCBI Taxonomy" id="138074"/>
    <lineage>
        <taxon>Bacteria</taxon>
        <taxon>Pseudomonadati</taxon>
        <taxon>Pseudomonadota</taxon>
        <taxon>Gammaproteobacteria</taxon>
        <taxon>Enterobacterales</taxon>
        <taxon>Yersiniaceae</taxon>
        <taxon>Serratia</taxon>
    </lineage>
</organism>
<name>A0A068Z533_9GAMM</name>
<accession>A0A068Z533</accession>
<sequence>MNWSNGELTPLSISLDSLYVVYHDAGNSKFVRIPFAELDKHQTIPVPSDEDVSAIFASSDSQDNGVTTIIY</sequence>
<reference evidence="1 2" key="1">
    <citation type="journal article" date="2014" name="Genome Announc.">
        <title>Whole-Genome Sequence of Serratia symbiotica Strain CWBI-2.3T, a Free-Living Symbiont of the Black Bean Aphid Aphis fabae.</title>
        <authorList>
            <person name="Foray V."/>
            <person name="Grigorescu A.S."/>
            <person name="Sabri A."/>
            <person name="Haubruge E."/>
            <person name="Lognay G."/>
            <person name="Francis F."/>
            <person name="Fauconnier M.L."/>
            <person name="Hance T."/>
            <person name="Thonart P."/>
        </authorList>
    </citation>
    <scope>NUCLEOTIDE SEQUENCE [LARGE SCALE GENOMIC DNA]</scope>
    <source>
        <strain evidence="1">CWBI-2.3</strain>
    </source>
</reference>
<dbReference type="Proteomes" id="UP000042738">
    <property type="component" value="Chromosome"/>
</dbReference>
<dbReference type="EMBL" id="CP050855">
    <property type="protein sequence ID" value="QLH63036.1"/>
    <property type="molecule type" value="Genomic_DNA"/>
</dbReference>
<dbReference type="GeneID" id="93736634"/>